<reference evidence="2" key="1">
    <citation type="submission" date="2024-10" db="EMBL/GenBank/DDBJ databases">
        <authorList>
            <person name="Ryan C."/>
        </authorList>
    </citation>
    <scope>NUCLEOTIDE SEQUENCE [LARGE SCALE GENOMIC DNA]</scope>
</reference>
<keyword evidence="3" id="KW-1185">Reference proteome</keyword>
<dbReference type="EMBL" id="OZ075118">
    <property type="protein sequence ID" value="CAL5091646.1"/>
    <property type="molecule type" value="Genomic_DNA"/>
</dbReference>
<feature type="compositionally biased region" description="Pro residues" evidence="1">
    <location>
        <begin position="32"/>
        <end position="41"/>
    </location>
</feature>
<feature type="compositionally biased region" description="Polar residues" evidence="1">
    <location>
        <begin position="1"/>
        <end position="10"/>
    </location>
</feature>
<gene>
    <name evidence="2" type="ORF">URODEC1_LOCUS114483</name>
</gene>
<protein>
    <submittedName>
        <fullName evidence="2">Uncharacterized protein</fullName>
    </submittedName>
</protein>
<evidence type="ECO:0000313" key="3">
    <source>
        <dbReference type="Proteomes" id="UP001497457"/>
    </source>
</evidence>
<dbReference type="PANTHER" id="PTHR33087:SF38">
    <property type="entry name" value="OS10G0201600 PROTEIN"/>
    <property type="match status" value="1"/>
</dbReference>
<feature type="region of interest" description="Disordered" evidence="1">
    <location>
        <begin position="1"/>
        <end position="50"/>
    </location>
</feature>
<evidence type="ECO:0000313" key="2">
    <source>
        <dbReference type="EMBL" id="CAL5091646.1"/>
    </source>
</evidence>
<dbReference type="PANTHER" id="PTHR33087">
    <property type="entry name" value="OS07G0539200 PROTEIN"/>
    <property type="match status" value="1"/>
</dbReference>
<evidence type="ECO:0000256" key="1">
    <source>
        <dbReference type="SAM" id="MobiDB-lite"/>
    </source>
</evidence>
<proteinExistence type="predicted"/>
<feature type="compositionally biased region" description="Acidic residues" evidence="1">
    <location>
        <begin position="265"/>
        <end position="278"/>
    </location>
</feature>
<name>A0ABC9GEA0_9POAL</name>
<dbReference type="Proteomes" id="UP001497457">
    <property type="component" value="Chromosome 8b"/>
</dbReference>
<feature type="compositionally biased region" description="Gly residues" evidence="1">
    <location>
        <begin position="300"/>
        <end position="317"/>
    </location>
</feature>
<sequence>MSAHSRSTGRAFSPPAVCAPSPTRSTGDVSMPSPPPSPRPVGHPSRRPEREICVIPRTAEIDMEEARLSSRALVAMVVGTRPLVSPAQLGRFLEEFHVLLPDEFTISRFEPEDFLVEFTTTAAADRVLHASAPPDAPFHLTWKRWRRQSMGNLTPLRFKVLIEIKGIPAHARNMNTAQIVLNSACSNLEEVPPTMAGDNKRSIFMAAWCIHPDLIPVEKLVYIPEPPEQHVPGNLFLRPEEVIHSKKEGLWYRVEVRLWEVQDWNDDSSDDSSEDDDYPGFRHCNRRGPWPKTTRFQDAAGGGASGGAGPGIARGPG</sequence>
<feature type="region of interest" description="Disordered" evidence="1">
    <location>
        <begin position="265"/>
        <end position="317"/>
    </location>
</feature>
<dbReference type="InterPro" id="IPR053253">
    <property type="entry name" value="Sex_diff_modulator"/>
</dbReference>
<organism evidence="2 3">
    <name type="scientific">Urochloa decumbens</name>
    <dbReference type="NCBI Taxonomy" id="240449"/>
    <lineage>
        <taxon>Eukaryota</taxon>
        <taxon>Viridiplantae</taxon>
        <taxon>Streptophyta</taxon>
        <taxon>Embryophyta</taxon>
        <taxon>Tracheophyta</taxon>
        <taxon>Spermatophyta</taxon>
        <taxon>Magnoliopsida</taxon>
        <taxon>Liliopsida</taxon>
        <taxon>Poales</taxon>
        <taxon>Poaceae</taxon>
        <taxon>PACMAD clade</taxon>
        <taxon>Panicoideae</taxon>
        <taxon>Panicodae</taxon>
        <taxon>Paniceae</taxon>
        <taxon>Melinidinae</taxon>
        <taxon>Urochloa</taxon>
    </lineage>
</organism>
<dbReference type="AlphaFoldDB" id="A0ABC9GEA0"/>
<accession>A0ABC9GEA0</accession>